<feature type="transmembrane region" description="Helical" evidence="11">
    <location>
        <begin position="88"/>
        <end position="110"/>
    </location>
</feature>
<evidence type="ECO:0000256" key="8">
    <source>
        <dbReference type="ARBA" id="ARBA00023049"/>
    </source>
</evidence>
<evidence type="ECO:0000313" key="14">
    <source>
        <dbReference type="Proteomes" id="UP001602245"/>
    </source>
</evidence>
<proteinExistence type="inferred from homology"/>
<dbReference type="InterPro" id="IPR050083">
    <property type="entry name" value="HtpX_protease"/>
</dbReference>
<dbReference type="Gene3D" id="3.30.2010.10">
    <property type="entry name" value="Metalloproteases ('zincins'), catalytic domain"/>
    <property type="match status" value="1"/>
</dbReference>
<keyword evidence="4" id="KW-0479">Metal-binding</keyword>
<comment type="caution">
    <text evidence="13">The sequence shown here is derived from an EMBL/GenBank/DDBJ whole genome shotgun (WGS) entry which is preliminary data.</text>
</comment>
<dbReference type="PANTHER" id="PTHR43221">
    <property type="entry name" value="PROTEASE HTPX"/>
    <property type="match status" value="1"/>
</dbReference>
<evidence type="ECO:0000256" key="3">
    <source>
        <dbReference type="ARBA" id="ARBA00022692"/>
    </source>
</evidence>
<feature type="transmembrane region" description="Helical" evidence="11">
    <location>
        <begin position="116"/>
        <end position="133"/>
    </location>
</feature>
<keyword evidence="1" id="KW-1003">Cell membrane</keyword>
<comment type="similarity">
    <text evidence="10">Belongs to the peptidase M48 family.</text>
</comment>
<evidence type="ECO:0000256" key="9">
    <source>
        <dbReference type="ARBA" id="ARBA00023136"/>
    </source>
</evidence>
<feature type="transmembrane region" description="Helical" evidence="11">
    <location>
        <begin position="264"/>
        <end position="290"/>
    </location>
</feature>
<evidence type="ECO:0000313" key="13">
    <source>
        <dbReference type="EMBL" id="MFF5288265.1"/>
    </source>
</evidence>
<dbReference type="InterPro" id="IPR001915">
    <property type="entry name" value="Peptidase_M48"/>
</dbReference>
<dbReference type="CDD" id="cd07328">
    <property type="entry name" value="M48_Ste24p_like"/>
    <property type="match status" value="1"/>
</dbReference>
<evidence type="ECO:0000256" key="6">
    <source>
        <dbReference type="ARBA" id="ARBA00022833"/>
    </source>
</evidence>
<dbReference type="EMBL" id="JBIAZU010000001">
    <property type="protein sequence ID" value="MFF5288265.1"/>
    <property type="molecule type" value="Genomic_DNA"/>
</dbReference>
<evidence type="ECO:0000256" key="7">
    <source>
        <dbReference type="ARBA" id="ARBA00022989"/>
    </source>
</evidence>
<reference evidence="13 14" key="1">
    <citation type="submission" date="2024-10" db="EMBL/GenBank/DDBJ databases">
        <title>The Natural Products Discovery Center: Release of the First 8490 Sequenced Strains for Exploring Actinobacteria Biosynthetic Diversity.</title>
        <authorList>
            <person name="Kalkreuter E."/>
            <person name="Kautsar S.A."/>
            <person name="Yang D."/>
            <person name="Bader C.D."/>
            <person name="Teijaro C.N."/>
            <person name="Fluegel L."/>
            <person name="Davis C.M."/>
            <person name="Simpson J.R."/>
            <person name="Lauterbach L."/>
            <person name="Steele A.D."/>
            <person name="Gui C."/>
            <person name="Meng S."/>
            <person name="Li G."/>
            <person name="Viehrig K."/>
            <person name="Ye F."/>
            <person name="Su P."/>
            <person name="Kiefer A.F."/>
            <person name="Nichols A."/>
            <person name="Cepeda A.J."/>
            <person name="Yan W."/>
            <person name="Fan B."/>
            <person name="Jiang Y."/>
            <person name="Adhikari A."/>
            <person name="Zheng C.-J."/>
            <person name="Schuster L."/>
            <person name="Cowan T.M."/>
            <person name="Smanski M.J."/>
            <person name="Chevrette M.G."/>
            <person name="De Carvalho L.P.S."/>
            <person name="Shen B."/>
        </authorList>
    </citation>
    <scope>NUCLEOTIDE SEQUENCE [LARGE SCALE GENOMIC DNA]</scope>
    <source>
        <strain evidence="13 14">NPDC000087</strain>
    </source>
</reference>
<keyword evidence="3 11" id="KW-0812">Transmembrane</keyword>
<evidence type="ECO:0000256" key="1">
    <source>
        <dbReference type="ARBA" id="ARBA00022475"/>
    </source>
</evidence>
<gene>
    <name evidence="13" type="ORF">ACFY35_02435</name>
</gene>
<name>A0ABW6W6V5_9ACTN</name>
<keyword evidence="5 10" id="KW-0378">Hydrolase</keyword>
<keyword evidence="14" id="KW-1185">Reference proteome</keyword>
<evidence type="ECO:0000259" key="12">
    <source>
        <dbReference type="Pfam" id="PF01435"/>
    </source>
</evidence>
<evidence type="ECO:0000256" key="4">
    <source>
        <dbReference type="ARBA" id="ARBA00022723"/>
    </source>
</evidence>
<dbReference type="RefSeq" id="WP_020511394.1">
    <property type="nucleotide sequence ID" value="NZ_JBIAZU010000001.1"/>
</dbReference>
<evidence type="ECO:0000256" key="2">
    <source>
        <dbReference type="ARBA" id="ARBA00022670"/>
    </source>
</evidence>
<feature type="transmembrane region" description="Helical" evidence="11">
    <location>
        <begin position="197"/>
        <end position="218"/>
    </location>
</feature>
<evidence type="ECO:0000256" key="10">
    <source>
        <dbReference type="RuleBase" id="RU003983"/>
    </source>
</evidence>
<dbReference type="Pfam" id="PF01435">
    <property type="entry name" value="Peptidase_M48"/>
    <property type="match status" value="1"/>
</dbReference>
<comment type="cofactor">
    <cofactor evidence="10">
        <name>Zn(2+)</name>
        <dbReference type="ChEBI" id="CHEBI:29105"/>
    </cofactor>
    <text evidence="10">Binds 1 zinc ion per subunit.</text>
</comment>
<keyword evidence="9 11" id="KW-0472">Membrane</keyword>
<keyword evidence="8 10" id="KW-0482">Metalloprotease</keyword>
<keyword evidence="7 11" id="KW-1133">Transmembrane helix</keyword>
<keyword evidence="2 10" id="KW-0645">Protease</keyword>
<evidence type="ECO:0000256" key="5">
    <source>
        <dbReference type="ARBA" id="ARBA00022801"/>
    </source>
</evidence>
<feature type="domain" description="Peptidase M48" evidence="12">
    <location>
        <begin position="189"/>
        <end position="389"/>
    </location>
</feature>
<protein>
    <submittedName>
        <fullName evidence="13">M48 family metallopeptidase</fullName>
    </submittedName>
</protein>
<keyword evidence="6 10" id="KW-0862">Zinc</keyword>
<accession>A0ABW6W6V5</accession>
<organism evidence="13 14">
    <name type="scientific">Paractinoplanes globisporus</name>
    <dbReference type="NCBI Taxonomy" id="113565"/>
    <lineage>
        <taxon>Bacteria</taxon>
        <taxon>Bacillati</taxon>
        <taxon>Actinomycetota</taxon>
        <taxon>Actinomycetes</taxon>
        <taxon>Micromonosporales</taxon>
        <taxon>Micromonosporaceae</taxon>
        <taxon>Paractinoplanes</taxon>
    </lineage>
</organism>
<sequence length="432" mass="46616">MSAVPTIEGNLCPSCETALTASPDTTDPDAAPWCGACEWNLEHAADDPRLSWFARRMARSDRRAGFASHRELVESAELSSVGAGVHRFLVAVSAVLMLLLVALLVGGLWLVVFGGAPGPIAGGLVLLVIALLLRPRFTRLKRLLTSSYRVARADAPTMFLVIDRIADGLGAPRPDVLLFDFGWNASVVAIGPRPRRALVLGVPLLLTLAPQEVVALVGHEMGHLKYADTRRLVLTSPARTMFGQVSRAIRPPMLVAPELGLNPFLAVGLVAWQLVAGAVSLLLFTAHLGINRAASRDDRTVELRADAMAAEAAGSAAALRLLDLLAILPKLPGFLQHYVPKGEAAATWRRMLRTVREREAVTAWRQLSIRTNASLLSAHPAAGRRHQWLAAQPAMEALVVLSDGEAEALEKEIRPYAEALHRTMLKARPDDL</sequence>
<dbReference type="PANTHER" id="PTHR43221:SF2">
    <property type="entry name" value="PROTEASE HTPX HOMOLOG"/>
    <property type="match status" value="1"/>
</dbReference>
<evidence type="ECO:0000256" key="11">
    <source>
        <dbReference type="SAM" id="Phobius"/>
    </source>
</evidence>
<dbReference type="Proteomes" id="UP001602245">
    <property type="component" value="Unassembled WGS sequence"/>
</dbReference>